<proteinExistence type="predicted"/>
<reference evidence="1 2" key="1">
    <citation type="journal article" date="2015" name="J. Biotechnol.">
        <title>Complete genome sequence of Pseudomonas rhizosphaerae IH5T (=DSM 16299T), a phosphate-solubilizing rhizobacterium for bacterial biofertilizer.</title>
        <authorList>
            <person name="Kwak Y."/>
            <person name="Jung B.K."/>
            <person name="Shin J.H."/>
        </authorList>
    </citation>
    <scope>NUCLEOTIDE SEQUENCE [LARGE SCALE GENOMIC DNA]</scope>
    <source>
        <strain evidence="1">DSM 16299</strain>
    </source>
</reference>
<dbReference type="HOGENOM" id="CLU_787249_0_0_6"/>
<dbReference type="eggNOG" id="COG1442">
    <property type="taxonomic scope" value="Bacteria"/>
</dbReference>
<dbReference type="OrthoDB" id="9178965at2"/>
<dbReference type="Proteomes" id="UP000029499">
    <property type="component" value="Chromosome"/>
</dbReference>
<organism evidence="1 2">
    <name type="scientific">Pseudomonas rhizosphaerae</name>
    <dbReference type="NCBI Taxonomy" id="216142"/>
    <lineage>
        <taxon>Bacteria</taxon>
        <taxon>Pseudomonadati</taxon>
        <taxon>Pseudomonadota</taxon>
        <taxon>Gammaproteobacteria</taxon>
        <taxon>Pseudomonadales</taxon>
        <taxon>Pseudomonadaceae</taxon>
        <taxon>Pseudomonas</taxon>
    </lineage>
</organism>
<accession>A0A089YYR8</accession>
<gene>
    <name evidence="1" type="ORF">LT40_15085</name>
</gene>
<dbReference type="KEGG" id="prh:LT40_15085"/>
<evidence type="ECO:0000313" key="1">
    <source>
        <dbReference type="EMBL" id="AIS18640.1"/>
    </source>
</evidence>
<sequence>MHTRIDSSRPQLVYLVFGADTYHREAVFSICSALARLRETPDHGLDIQVFTDDPTPYRDLPVRVRNFDTATREAWMQPHGYHFRIKHMALREVLRESEVALLIDTDTFFHQSPLALFERITPGSLLCNSIGIRYGECPESVLYSALSAELLARGLADDQMPLINSGVIGLHADDAGLLERSIELMDDLYPRAEGAYILEEFCLGIAAYKRYSIRECPDLIHHYWSRKQLFRAKVMAWLRKHQDVPLDPVALDDTRQVTAQLPRPPAAQRLLFKAVTLMLPGHQRQFVREVLYGCYPHANEFDQACAPVWWEKAQDNVERRMRTPLQPRQLEQWLGHPGVRLLLGRRRTSIYQHLTSRQKL</sequence>
<dbReference type="RefSeq" id="WP_043191609.1">
    <property type="nucleotide sequence ID" value="NZ_CP009533.1"/>
</dbReference>
<name>A0A089YYR8_9PSED</name>
<dbReference type="AlphaFoldDB" id="A0A089YYR8"/>
<dbReference type="STRING" id="216142.LT40_15085"/>
<evidence type="ECO:0000313" key="2">
    <source>
        <dbReference type="Proteomes" id="UP000029499"/>
    </source>
</evidence>
<dbReference type="EMBL" id="CP009533">
    <property type="protein sequence ID" value="AIS18640.1"/>
    <property type="molecule type" value="Genomic_DNA"/>
</dbReference>
<keyword evidence="2" id="KW-1185">Reference proteome</keyword>
<protein>
    <submittedName>
        <fullName evidence="1">Uncharacterized protein</fullName>
    </submittedName>
</protein>